<dbReference type="EMBL" id="CP050472">
    <property type="protein sequence ID" value="UTZ34897.1"/>
    <property type="molecule type" value="Genomic_DNA"/>
</dbReference>
<name>A0ABY5IKW0_9VIBR</name>
<organism evidence="1 2">
    <name type="scientific">Vibrio campbellii</name>
    <dbReference type="NCBI Taxonomy" id="680"/>
    <lineage>
        <taxon>Bacteria</taxon>
        <taxon>Pseudomonadati</taxon>
        <taxon>Pseudomonadota</taxon>
        <taxon>Gammaproteobacteria</taxon>
        <taxon>Vibrionales</taxon>
        <taxon>Vibrionaceae</taxon>
        <taxon>Vibrio</taxon>
    </lineage>
</organism>
<evidence type="ECO:0000313" key="1">
    <source>
        <dbReference type="EMBL" id="UTZ34897.1"/>
    </source>
</evidence>
<proteinExistence type="predicted"/>
<sequence length="182" mass="20782">MNKREMAAMRNVLAIDVVMDHIERKLALEYENFPASKADITVLKAIVLQYANANSVLSVGTPLIPFQNFKNDLGEHDFIHVDSQKFDDKSIMMRYVTDALSQVLHIDFKSVMEGNHPSIDIKPLVDAWNEYFEQLPRNEAVSLKDSVTHLSIETFSTVVHKPVPHVLQKDVAEEIYQRSMDV</sequence>
<keyword evidence="2" id="KW-1185">Reference proteome</keyword>
<geneLocation type="plasmid" evidence="1 2">
    <name>unnamed1</name>
</geneLocation>
<accession>A0ABY5IKW0</accession>
<keyword evidence="1" id="KW-0614">Plasmid</keyword>
<dbReference type="Proteomes" id="UP001059912">
    <property type="component" value="Plasmid unnamed1"/>
</dbReference>
<protein>
    <submittedName>
        <fullName evidence="1">Uncharacterized protein</fullName>
    </submittedName>
</protein>
<evidence type="ECO:0000313" key="2">
    <source>
        <dbReference type="Proteomes" id="UP001059912"/>
    </source>
</evidence>
<gene>
    <name evidence="1" type="ORF">HB762_26920</name>
</gene>
<reference evidence="1" key="1">
    <citation type="submission" date="2020-03" db="EMBL/GenBank/DDBJ databases">
        <title>Five strains of Vibrio campbellii isolated from Mariana Trench.</title>
        <authorList>
            <person name="Liang J."/>
            <person name="Zhang X.-H."/>
        </authorList>
    </citation>
    <scope>NUCLEOTIDE SEQUENCE</scope>
    <source>
        <strain evidence="1">LJC013</strain>
        <plasmid evidence="1">unnamed1</plasmid>
    </source>
</reference>
<dbReference type="RefSeq" id="WP_255904834.1">
    <property type="nucleotide sequence ID" value="NZ_CP050472.1"/>
</dbReference>